<dbReference type="GO" id="GO:0005886">
    <property type="term" value="C:plasma membrane"/>
    <property type="evidence" value="ECO:0007669"/>
    <property type="project" value="UniProtKB-SubCell"/>
</dbReference>
<dbReference type="SUPFAM" id="SSF53850">
    <property type="entry name" value="Periplasmic binding protein-like II"/>
    <property type="match status" value="1"/>
</dbReference>
<dbReference type="EnsemblMetazoa" id="AATE002880-RA">
    <property type="protein sequence ID" value="AATE002880-PA.1"/>
    <property type="gene ID" value="AATE002880"/>
</dbReference>
<dbReference type="PANTHER" id="PTHR42643">
    <property type="entry name" value="IONOTROPIC RECEPTOR 20A-RELATED"/>
    <property type="match status" value="1"/>
</dbReference>
<evidence type="ECO:0000256" key="2">
    <source>
        <dbReference type="ARBA" id="ARBA00022475"/>
    </source>
</evidence>
<dbReference type="AlphaFoldDB" id="A0A182IP95"/>
<reference evidence="8" key="1">
    <citation type="submission" date="2022-08" db="UniProtKB">
        <authorList>
            <consortium name="EnsemblMetazoa"/>
        </authorList>
    </citation>
    <scope>IDENTIFICATION</scope>
    <source>
        <strain evidence="8">EBRO</strain>
    </source>
</reference>
<keyword evidence="5" id="KW-0472">Membrane</keyword>
<keyword evidence="6" id="KW-0675">Receptor</keyword>
<dbReference type="InterPro" id="IPR052192">
    <property type="entry name" value="Insect_Ionotropic_Sensory_Rcpt"/>
</dbReference>
<evidence type="ECO:0000256" key="6">
    <source>
        <dbReference type="ARBA" id="ARBA00023170"/>
    </source>
</evidence>
<accession>A0A182IP95</accession>
<name>A0A182IP95_ANOAO</name>
<proteinExistence type="predicted"/>
<sequence>MLFYGRLSFCFIFIPVAFGALVHRPPVDENLPGALGRFIDECFERNSRTLYLVGLEQLHNYRSYLALPYPKLVIPKDNSIGCPDESALVVMYLSANSRESLRKSMAAIMQDYTEVYRNGKYLVLMEDYLLAKPHVVVPIELGLVFATYNIVHWCVTGYRRAENLQYTVLSALNFYYMEYPVQYGSLYEWDRGWMPNVSQTINAQATLSFPYTYRKDGGSLRGIDVDIFKDFLQHFNFQLEVHIIGETTNITKDRERITSGLQRMLVDVMMTRKDVLPRTLPLVYVSGVSYYCLIVPRSTALDLIRSLRGPFSSELWICVIVAALLICGLSELAKRESRMALFVRRVFLRKPMASFLTSFYEIVQFVLVESYLAKVTCFFLVYRFQPDAKTLDEFFATGMPIRLPIGYERFVKSLGTDVRSRILERAVPAWECAEFSSTCADIASFAYATYAINNKLSVDPVSGRKPFYIVPEMLTSYSHMAYAFARGSTMVDLFAVYLRRMDEAGLVQFYHRRYEQYLRPDQQYHTSGDESLEFGHFMSVWICLSLGWVVSFAVFVLELFPYSLLKEKLCGSIRQVRSFHAGQRFESYPMGAIDSDIFFLNSLWYTHSYIH</sequence>
<evidence type="ECO:0000256" key="7">
    <source>
        <dbReference type="ARBA" id="ARBA00023180"/>
    </source>
</evidence>
<keyword evidence="7" id="KW-0325">Glycoprotein</keyword>
<evidence type="ECO:0000313" key="8">
    <source>
        <dbReference type="EnsemblMetazoa" id="AATE002880-PA.1"/>
    </source>
</evidence>
<dbReference type="STRING" id="41427.A0A182IP95"/>
<organism evidence="8">
    <name type="scientific">Anopheles atroparvus</name>
    <name type="common">European mosquito</name>
    <dbReference type="NCBI Taxonomy" id="41427"/>
    <lineage>
        <taxon>Eukaryota</taxon>
        <taxon>Metazoa</taxon>
        <taxon>Ecdysozoa</taxon>
        <taxon>Arthropoda</taxon>
        <taxon>Hexapoda</taxon>
        <taxon>Insecta</taxon>
        <taxon>Pterygota</taxon>
        <taxon>Neoptera</taxon>
        <taxon>Endopterygota</taxon>
        <taxon>Diptera</taxon>
        <taxon>Nematocera</taxon>
        <taxon>Culicoidea</taxon>
        <taxon>Culicidae</taxon>
        <taxon>Anophelinae</taxon>
        <taxon>Anopheles</taxon>
    </lineage>
</organism>
<keyword evidence="4" id="KW-1133">Transmembrane helix</keyword>
<evidence type="ECO:0000256" key="1">
    <source>
        <dbReference type="ARBA" id="ARBA00004651"/>
    </source>
</evidence>
<evidence type="ECO:0000256" key="4">
    <source>
        <dbReference type="ARBA" id="ARBA00022989"/>
    </source>
</evidence>
<evidence type="ECO:0000256" key="3">
    <source>
        <dbReference type="ARBA" id="ARBA00022692"/>
    </source>
</evidence>
<comment type="subcellular location">
    <subcellularLocation>
        <location evidence="1">Cell membrane</location>
        <topology evidence="1">Multi-pass membrane protein</topology>
    </subcellularLocation>
</comment>
<keyword evidence="3" id="KW-0812">Transmembrane</keyword>
<keyword evidence="2" id="KW-1003">Cell membrane</keyword>
<evidence type="ECO:0000256" key="5">
    <source>
        <dbReference type="ARBA" id="ARBA00023136"/>
    </source>
</evidence>
<protein>
    <recommendedName>
        <fullName evidence="9">Ionotropic glutamate receptor L-glutamate and glycine-binding domain-containing protein</fullName>
    </recommendedName>
</protein>
<dbReference type="PANTHER" id="PTHR42643:SF41">
    <property type="entry name" value="IONOTROPIC RECEPTOR 20A-RELATED"/>
    <property type="match status" value="1"/>
</dbReference>
<dbReference type="VEuPathDB" id="VectorBase:AATE002880"/>
<evidence type="ECO:0008006" key="9">
    <source>
        <dbReference type="Google" id="ProtNLM"/>
    </source>
</evidence>